<evidence type="ECO:0000313" key="14">
    <source>
        <dbReference type="Proteomes" id="UP000886885"/>
    </source>
</evidence>
<evidence type="ECO:0000256" key="3">
    <source>
        <dbReference type="ARBA" id="ARBA00007769"/>
    </source>
</evidence>
<keyword evidence="14" id="KW-1185">Reference proteome</keyword>
<evidence type="ECO:0000256" key="9">
    <source>
        <dbReference type="ARBA" id="ARBA00023027"/>
    </source>
</evidence>
<reference evidence="13" key="1">
    <citation type="journal article" date="2020" name="bioRxiv">
        <title>Hybrid origin of Populus tomentosa Carr. identified through genome sequencing and phylogenomic analysis.</title>
        <authorList>
            <person name="An X."/>
            <person name="Gao K."/>
            <person name="Chen Z."/>
            <person name="Li J."/>
            <person name="Yang X."/>
            <person name="Yang X."/>
            <person name="Zhou J."/>
            <person name="Guo T."/>
            <person name="Zhao T."/>
            <person name="Huang S."/>
            <person name="Miao D."/>
            <person name="Khan W.U."/>
            <person name="Rao P."/>
            <person name="Ye M."/>
            <person name="Lei B."/>
            <person name="Liao W."/>
            <person name="Wang J."/>
            <person name="Ji L."/>
            <person name="Li Y."/>
            <person name="Guo B."/>
            <person name="Mustafa N.S."/>
            <person name="Li S."/>
            <person name="Yun Q."/>
            <person name="Keller S.R."/>
            <person name="Mao J."/>
            <person name="Zhang R."/>
            <person name="Strauss S.H."/>
        </authorList>
    </citation>
    <scope>NUCLEOTIDE SEQUENCE</scope>
    <source>
        <strain evidence="13">GM15</strain>
        <tissue evidence="13">Leaf</tissue>
    </source>
</reference>
<dbReference type="GO" id="GO:0006102">
    <property type="term" value="P:isocitrate metabolic process"/>
    <property type="evidence" value="ECO:0007669"/>
    <property type="project" value="TreeGrafter"/>
</dbReference>
<dbReference type="PANTHER" id="PTHR11835:SF80">
    <property type="entry name" value="ISOCITRATE DEHYDROGENASE [NAD] REGULATORY SUBUNIT 1, MITOCHONDRIAL-RELATED"/>
    <property type="match status" value="1"/>
</dbReference>
<evidence type="ECO:0000256" key="10">
    <source>
        <dbReference type="ARBA" id="ARBA00023128"/>
    </source>
</evidence>
<dbReference type="GO" id="GO:0006099">
    <property type="term" value="P:tricarboxylic acid cycle"/>
    <property type="evidence" value="ECO:0007669"/>
    <property type="project" value="UniProtKB-KW"/>
</dbReference>
<name>A0A8X7ZB72_POPTO</name>
<evidence type="ECO:0000256" key="5">
    <source>
        <dbReference type="ARBA" id="ARBA00022723"/>
    </source>
</evidence>
<keyword evidence="6" id="KW-0460">Magnesium</keyword>
<protein>
    <recommendedName>
        <fullName evidence="12">Isopropylmalate dehydrogenase-like domain-containing protein</fullName>
    </recommendedName>
</protein>
<keyword evidence="7" id="KW-0809">Transit peptide</keyword>
<dbReference type="FunFam" id="3.40.718.10:FF:000009">
    <property type="entry name" value="Isocitrate dehydrogenase [NAD] regulatory subunit 1"/>
    <property type="match status" value="1"/>
</dbReference>
<keyword evidence="9" id="KW-0520">NAD</keyword>
<comment type="similarity">
    <text evidence="3">Belongs to the isocitrate and isopropylmalate dehydrogenases family.</text>
</comment>
<evidence type="ECO:0000256" key="8">
    <source>
        <dbReference type="ARBA" id="ARBA00023002"/>
    </source>
</evidence>
<dbReference type="GO" id="GO:0004449">
    <property type="term" value="F:isocitrate dehydrogenase (NAD+) activity"/>
    <property type="evidence" value="ECO:0007669"/>
    <property type="project" value="TreeGrafter"/>
</dbReference>
<dbReference type="PANTHER" id="PTHR11835">
    <property type="entry name" value="DECARBOXYLATING DEHYDROGENASES-ISOCITRATE, ISOPROPYLMALATE, TARTRATE"/>
    <property type="match status" value="1"/>
</dbReference>
<keyword evidence="4" id="KW-0816">Tricarboxylic acid cycle</keyword>
<dbReference type="NCBIfam" id="TIGR00175">
    <property type="entry name" value="mito_nad_idh"/>
    <property type="match status" value="1"/>
</dbReference>
<accession>A0A8X7ZB72</accession>
<comment type="subcellular location">
    <subcellularLocation>
        <location evidence="2">Mitochondrion</location>
    </subcellularLocation>
</comment>
<proteinExistence type="inferred from homology"/>
<evidence type="ECO:0000256" key="6">
    <source>
        <dbReference type="ARBA" id="ARBA00022842"/>
    </source>
</evidence>
<keyword evidence="5" id="KW-0479">Metal-binding</keyword>
<dbReference type="Proteomes" id="UP000886885">
    <property type="component" value="Chromosome 9A"/>
</dbReference>
<keyword evidence="10" id="KW-0496">Mitochondrion</keyword>
<evidence type="ECO:0000256" key="1">
    <source>
        <dbReference type="ARBA" id="ARBA00003635"/>
    </source>
</evidence>
<dbReference type="Pfam" id="PF00180">
    <property type="entry name" value="Iso_dh"/>
    <property type="match status" value="1"/>
</dbReference>
<dbReference type="AlphaFoldDB" id="A0A8X7ZB72"/>
<feature type="domain" description="Isopropylmalate dehydrogenase-like" evidence="12">
    <location>
        <begin position="43"/>
        <end position="366"/>
    </location>
</feature>
<keyword evidence="8" id="KW-0560">Oxidoreductase</keyword>
<sequence length="488" mass="53781">MARRSFSLLKALTKPTTSFSLTPIPTSRSVTYMPRPGDGTPRAVTLIPGDGIGPLVTNAVEQVMQAMHAPVYFEKYEVHGDMNRIPAEVIESIKKNKVCLKGGLRTPVGGGVSSLNVSLRKELDLYASLVNCFNLPGLPTRHENVDIVVIRENTEGEYAGLEHEVVPGVVESLKVITKFCSERIAKYAFEYAYLNNRKTVTAVHKANIMKLADGLFLESCREVAKKYPSIKYTEIIVDNCCMQLVSKPEQFDVMVTPNLYGNLVANTAAGIAGGTGVMPGGNVGADYAVFEQGASAGNVGKEKMVELKKANPVALLLSSAMMLRHLQFPSFADRLETAVKHVISEGKCRTKDLGGDSTTQEYRATVLPPSPAIQVNPILLQDYLIVSVIHFLFLPNKIRLFFSGCDGIRERVNKNLPLIVQLYCSILYWNLELWNRQLALSSQRVDGEGLFEGYCSEEESDQEDDGDEEEDCPAICLSAAEKRRLHKK</sequence>
<gene>
    <name evidence="13" type="ORF">POTOM_033773</name>
</gene>
<dbReference type="SMART" id="SM01329">
    <property type="entry name" value="Iso_dh"/>
    <property type="match status" value="1"/>
</dbReference>
<keyword evidence="11" id="KW-0464">Manganese</keyword>
<dbReference type="GO" id="GO:0046872">
    <property type="term" value="F:metal ion binding"/>
    <property type="evidence" value="ECO:0007669"/>
    <property type="project" value="UniProtKB-KW"/>
</dbReference>
<organism evidence="13 14">
    <name type="scientific">Populus tomentosa</name>
    <name type="common">Chinese white poplar</name>
    <dbReference type="NCBI Taxonomy" id="118781"/>
    <lineage>
        <taxon>Eukaryota</taxon>
        <taxon>Viridiplantae</taxon>
        <taxon>Streptophyta</taxon>
        <taxon>Embryophyta</taxon>
        <taxon>Tracheophyta</taxon>
        <taxon>Spermatophyta</taxon>
        <taxon>Magnoliopsida</taxon>
        <taxon>eudicotyledons</taxon>
        <taxon>Gunneridae</taxon>
        <taxon>Pentapetalae</taxon>
        <taxon>rosids</taxon>
        <taxon>fabids</taxon>
        <taxon>Malpighiales</taxon>
        <taxon>Salicaceae</taxon>
        <taxon>Saliceae</taxon>
        <taxon>Populus</taxon>
    </lineage>
</organism>
<dbReference type="EMBL" id="JAAWWB010000017">
    <property type="protein sequence ID" value="KAG6763233.1"/>
    <property type="molecule type" value="Genomic_DNA"/>
</dbReference>
<evidence type="ECO:0000256" key="7">
    <source>
        <dbReference type="ARBA" id="ARBA00022946"/>
    </source>
</evidence>
<evidence type="ECO:0000313" key="13">
    <source>
        <dbReference type="EMBL" id="KAG6763233.1"/>
    </source>
</evidence>
<dbReference type="InterPro" id="IPR024084">
    <property type="entry name" value="IsoPropMal-DH-like_dom"/>
</dbReference>
<evidence type="ECO:0000256" key="4">
    <source>
        <dbReference type="ARBA" id="ARBA00022532"/>
    </source>
</evidence>
<evidence type="ECO:0000259" key="12">
    <source>
        <dbReference type="SMART" id="SM01329"/>
    </source>
</evidence>
<dbReference type="OrthoDB" id="10261637at2759"/>
<comment type="function">
    <text evidence="1">Performs an essential role in the oxidative function of the citric acid cycle.</text>
</comment>
<dbReference type="GO" id="GO:0005739">
    <property type="term" value="C:mitochondrion"/>
    <property type="evidence" value="ECO:0007669"/>
    <property type="project" value="UniProtKB-SubCell"/>
</dbReference>
<evidence type="ECO:0000256" key="11">
    <source>
        <dbReference type="ARBA" id="ARBA00023211"/>
    </source>
</evidence>
<comment type="caution">
    <text evidence="13">The sequence shown here is derived from an EMBL/GenBank/DDBJ whole genome shotgun (WGS) entry which is preliminary data.</text>
</comment>
<evidence type="ECO:0000256" key="2">
    <source>
        <dbReference type="ARBA" id="ARBA00004173"/>
    </source>
</evidence>
<dbReference type="InterPro" id="IPR004434">
    <property type="entry name" value="Isocitrate_DH_NAD"/>
</dbReference>